<evidence type="ECO:0000256" key="6">
    <source>
        <dbReference type="ARBA" id="ARBA00023098"/>
    </source>
</evidence>
<dbReference type="InterPro" id="IPR017088">
    <property type="entry name" value="Wax_synthase_Magnoliopsida"/>
</dbReference>
<feature type="transmembrane region" description="Helical" evidence="9">
    <location>
        <begin position="154"/>
        <end position="182"/>
    </location>
</feature>
<dbReference type="InterPro" id="IPR032805">
    <property type="entry name" value="Wax_synthase_dom"/>
</dbReference>
<evidence type="ECO:0000256" key="4">
    <source>
        <dbReference type="ARBA" id="ARBA00022692"/>
    </source>
</evidence>
<keyword evidence="12" id="KW-1185">Reference proteome</keyword>
<feature type="transmembrane region" description="Helical" evidence="9">
    <location>
        <begin position="303"/>
        <end position="322"/>
    </location>
</feature>
<dbReference type="InterPro" id="IPR044851">
    <property type="entry name" value="Wax_synthase"/>
</dbReference>
<dbReference type="AlphaFoldDB" id="A0A9Q0FRW7"/>
<feature type="domain" description="Wax synthase" evidence="10">
    <location>
        <begin position="191"/>
        <end position="278"/>
    </location>
</feature>
<evidence type="ECO:0000256" key="3">
    <source>
        <dbReference type="ARBA" id="ARBA00022679"/>
    </source>
</evidence>
<evidence type="ECO:0000313" key="11">
    <source>
        <dbReference type="EMBL" id="KAJ4836659.1"/>
    </source>
</evidence>
<evidence type="ECO:0000313" key="12">
    <source>
        <dbReference type="Proteomes" id="UP001141552"/>
    </source>
</evidence>
<protein>
    <recommendedName>
        <fullName evidence="10">Wax synthase domain-containing protein</fullName>
    </recommendedName>
</protein>
<proteinExistence type="inferred from homology"/>
<evidence type="ECO:0000256" key="7">
    <source>
        <dbReference type="ARBA" id="ARBA00023136"/>
    </source>
</evidence>
<dbReference type="PANTHER" id="PTHR31595">
    <property type="entry name" value="LONG-CHAIN-ALCOHOL O-FATTY-ACYLTRANSFERASE 3-RELATED"/>
    <property type="match status" value="1"/>
</dbReference>
<evidence type="ECO:0000256" key="2">
    <source>
        <dbReference type="ARBA" id="ARBA00007282"/>
    </source>
</evidence>
<keyword evidence="4 9" id="KW-0812">Transmembrane</keyword>
<dbReference type="GO" id="GO:0008374">
    <property type="term" value="F:O-acyltransferase activity"/>
    <property type="evidence" value="ECO:0007669"/>
    <property type="project" value="InterPro"/>
</dbReference>
<comment type="similarity">
    <text evidence="2">Belongs to the wax synthase family.</text>
</comment>
<reference evidence="11" key="2">
    <citation type="journal article" date="2023" name="Plants (Basel)">
        <title>Annotation of the Turnera subulata (Passifloraceae) Draft Genome Reveals the S-Locus Evolved after the Divergence of Turneroideae from Passifloroideae in a Stepwise Manner.</title>
        <authorList>
            <person name="Henning P.M."/>
            <person name="Roalson E.H."/>
            <person name="Mir W."/>
            <person name="McCubbin A.G."/>
            <person name="Shore J.S."/>
        </authorList>
    </citation>
    <scope>NUCLEOTIDE SEQUENCE</scope>
    <source>
        <strain evidence="11">F60SS</strain>
    </source>
</reference>
<keyword evidence="7 9" id="KW-0472">Membrane</keyword>
<dbReference type="Proteomes" id="UP001141552">
    <property type="component" value="Unassembled WGS sequence"/>
</dbReference>
<dbReference type="GO" id="GO:0006629">
    <property type="term" value="P:lipid metabolic process"/>
    <property type="evidence" value="ECO:0007669"/>
    <property type="project" value="UniProtKB-KW"/>
</dbReference>
<evidence type="ECO:0000259" key="10">
    <source>
        <dbReference type="Pfam" id="PF13813"/>
    </source>
</evidence>
<evidence type="ECO:0000256" key="9">
    <source>
        <dbReference type="SAM" id="Phobius"/>
    </source>
</evidence>
<keyword evidence="3" id="KW-0808">Transferase</keyword>
<feature type="transmembrane region" description="Helical" evidence="9">
    <location>
        <begin position="243"/>
        <end position="264"/>
    </location>
</feature>
<keyword evidence="5 9" id="KW-1133">Transmembrane helix</keyword>
<gene>
    <name evidence="11" type="ORF">Tsubulata_041990</name>
</gene>
<comment type="caution">
    <text evidence="11">The sequence shown here is derived from an EMBL/GenBank/DDBJ whole genome shotgun (WGS) entry which is preliminary data.</text>
</comment>
<evidence type="ECO:0000256" key="8">
    <source>
        <dbReference type="ARBA" id="ARBA00023315"/>
    </source>
</evidence>
<keyword evidence="6" id="KW-0443">Lipid metabolism</keyword>
<organism evidence="11 12">
    <name type="scientific">Turnera subulata</name>
    <dbReference type="NCBI Taxonomy" id="218843"/>
    <lineage>
        <taxon>Eukaryota</taxon>
        <taxon>Viridiplantae</taxon>
        <taxon>Streptophyta</taxon>
        <taxon>Embryophyta</taxon>
        <taxon>Tracheophyta</taxon>
        <taxon>Spermatophyta</taxon>
        <taxon>Magnoliopsida</taxon>
        <taxon>eudicotyledons</taxon>
        <taxon>Gunneridae</taxon>
        <taxon>Pentapetalae</taxon>
        <taxon>rosids</taxon>
        <taxon>fabids</taxon>
        <taxon>Malpighiales</taxon>
        <taxon>Passifloraceae</taxon>
        <taxon>Turnera</taxon>
    </lineage>
</organism>
<evidence type="ECO:0000256" key="5">
    <source>
        <dbReference type="ARBA" id="ARBA00022989"/>
    </source>
</evidence>
<reference evidence="11" key="1">
    <citation type="submission" date="2022-02" db="EMBL/GenBank/DDBJ databases">
        <authorList>
            <person name="Henning P.M."/>
            <person name="McCubbin A.G."/>
            <person name="Shore J.S."/>
        </authorList>
    </citation>
    <scope>NUCLEOTIDE SEQUENCE</scope>
    <source>
        <strain evidence="11">F60SS</strain>
        <tissue evidence="11">Leaves</tissue>
    </source>
</reference>
<evidence type="ECO:0000256" key="1">
    <source>
        <dbReference type="ARBA" id="ARBA00004141"/>
    </source>
</evidence>
<sequence length="358" mass="40834">MEGEKLNFIKVWVSVFISLSYCYAIRNKAPKGTKRLLLLLPVICFFLYLPLNLSTVHLCGNTAFFVSWLANFKLLLFAFGKGPLSSDPSISLPLFIALSSLPIRLIQKNPPPKPNPRPPANNKNEYGAHQKLSYVIKGLIVALMVRVYDYKDEIPLGVILVLYAFHVYFMLEIILAVAAWVARTVLGVELEPQFNEPYLATSLQDFWGKRWNLMVTRILRPTVYEPTLHAITMVTGNREWAPLPAVFATFVASAVMHELIFYYICRAPPTWEITWFFLLHGACLTAEIALKKASKGRWQLPRVLSRALTVVFVMVTALWLFFPKFVKGKIDVRAFEEYAALSAFARDLGWRIMHVFGR</sequence>
<dbReference type="PANTHER" id="PTHR31595:SF77">
    <property type="entry name" value="ACYL-COA--STEROL O-ACYLTRANSFERASE 1-LIKE"/>
    <property type="match status" value="1"/>
</dbReference>
<dbReference type="EMBL" id="JAKUCV010004052">
    <property type="protein sequence ID" value="KAJ4836659.1"/>
    <property type="molecule type" value="Genomic_DNA"/>
</dbReference>
<feature type="transmembrane region" description="Helical" evidence="9">
    <location>
        <begin position="270"/>
        <end position="291"/>
    </location>
</feature>
<name>A0A9Q0FRW7_9ROSI</name>
<dbReference type="PIRSF" id="PIRSF037006">
    <property type="entry name" value="Wax_synthase"/>
    <property type="match status" value="1"/>
</dbReference>
<keyword evidence="8" id="KW-0012">Acyltransferase</keyword>
<dbReference type="Pfam" id="PF13813">
    <property type="entry name" value="MBOAT_2"/>
    <property type="match status" value="1"/>
</dbReference>
<accession>A0A9Q0FRW7</accession>
<dbReference type="GO" id="GO:0016020">
    <property type="term" value="C:membrane"/>
    <property type="evidence" value="ECO:0007669"/>
    <property type="project" value="UniProtKB-SubCell"/>
</dbReference>
<dbReference type="OrthoDB" id="1077582at2759"/>
<comment type="subcellular location">
    <subcellularLocation>
        <location evidence="1">Membrane</location>
        <topology evidence="1">Multi-pass membrane protein</topology>
    </subcellularLocation>
</comment>
<feature type="transmembrane region" description="Helical" evidence="9">
    <location>
        <begin position="37"/>
        <end position="70"/>
    </location>
</feature>